<dbReference type="SUPFAM" id="SSF47413">
    <property type="entry name" value="lambda repressor-like DNA-binding domains"/>
    <property type="match status" value="1"/>
</dbReference>
<dbReference type="EMBL" id="RFFH01000023">
    <property type="protein sequence ID" value="RMI28296.1"/>
    <property type="molecule type" value="Genomic_DNA"/>
</dbReference>
<dbReference type="GO" id="GO:0003677">
    <property type="term" value="F:DNA binding"/>
    <property type="evidence" value="ECO:0007669"/>
    <property type="project" value="InterPro"/>
</dbReference>
<dbReference type="PANTHER" id="PTHR35010:SF2">
    <property type="entry name" value="BLL4672 PROTEIN"/>
    <property type="match status" value="1"/>
</dbReference>
<feature type="domain" description="HTH cro/C1-type" evidence="1">
    <location>
        <begin position="35"/>
        <end position="82"/>
    </location>
</feature>
<dbReference type="PANTHER" id="PTHR35010">
    <property type="entry name" value="BLL4672 PROTEIN-RELATED"/>
    <property type="match status" value="1"/>
</dbReference>
<dbReference type="Gene3D" id="3.30.450.180">
    <property type="match status" value="1"/>
</dbReference>
<dbReference type="Proteomes" id="UP000279275">
    <property type="component" value="Unassembled WGS sequence"/>
</dbReference>
<dbReference type="Pfam" id="PF13560">
    <property type="entry name" value="HTH_31"/>
    <property type="match status" value="1"/>
</dbReference>
<name>A0A3M2KUI0_9NOCA</name>
<protein>
    <submittedName>
        <fullName evidence="2">XRE family transcriptional regulator</fullName>
    </submittedName>
</protein>
<dbReference type="OrthoDB" id="3608749at2"/>
<dbReference type="AlphaFoldDB" id="A0A3M2KUI0"/>
<evidence type="ECO:0000313" key="2">
    <source>
        <dbReference type="EMBL" id="RMI28296.1"/>
    </source>
</evidence>
<evidence type="ECO:0000313" key="3">
    <source>
        <dbReference type="Proteomes" id="UP000279275"/>
    </source>
</evidence>
<dbReference type="Pfam" id="PF17765">
    <property type="entry name" value="MLTR_LBD"/>
    <property type="match status" value="1"/>
</dbReference>
<reference evidence="2 3" key="1">
    <citation type="submission" date="2018-10" db="EMBL/GenBank/DDBJ databases">
        <title>Isolation from cow dung.</title>
        <authorList>
            <person name="Ling L."/>
        </authorList>
    </citation>
    <scope>NUCLEOTIDE SEQUENCE [LARGE SCALE GENOMIC DNA]</scope>
    <source>
        <strain evidence="2 3">NEAU-LL90</strain>
    </source>
</reference>
<dbReference type="PROSITE" id="PS50943">
    <property type="entry name" value="HTH_CROC1"/>
    <property type="match status" value="1"/>
</dbReference>
<gene>
    <name evidence="2" type="ORF">EBN03_31110</name>
</gene>
<comment type="caution">
    <text evidence="2">The sequence shown here is derived from an EMBL/GenBank/DDBJ whole genome shotgun (WGS) entry which is preliminary data.</text>
</comment>
<proteinExistence type="predicted"/>
<keyword evidence="3" id="KW-1185">Reference proteome</keyword>
<organism evidence="2 3">
    <name type="scientific">Nocardia stercoris</name>
    <dbReference type="NCBI Taxonomy" id="2483361"/>
    <lineage>
        <taxon>Bacteria</taxon>
        <taxon>Bacillati</taxon>
        <taxon>Actinomycetota</taxon>
        <taxon>Actinomycetes</taxon>
        <taxon>Mycobacteriales</taxon>
        <taxon>Nocardiaceae</taxon>
        <taxon>Nocardia</taxon>
    </lineage>
</organism>
<dbReference type="RefSeq" id="WP_122191734.1">
    <property type="nucleotide sequence ID" value="NZ_RFFH01000023.1"/>
</dbReference>
<dbReference type="InterPro" id="IPR041413">
    <property type="entry name" value="MLTR_LBD"/>
</dbReference>
<dbReference type="Gene3D" id="1.10.260.40">
    <property type="entry name" value="lambda repressor-like DNA-binding domains"/>
    <property type="match status" value="1"/>
</dbReference>
<evidence type="ECO:0000259" key="1">
    <source>
        <dbReference type="PROSITE" id="PS50943"/>
    </source>
</evidence>
<sequence length="275" mass="31118">MVDRRELAEFLRTRRERLQPADVGLPTGINRRTPGLRRQEVAQLAGISIEYYIRMEQARGAKPSRQVLAALARALLLTVDERDYLYRIAEENPPAVTGPIRTVPDSVRIMLDTMRGTPAYVVDATYDILAWNTSAVPMIGDVSTKPADDRNMVRWVFRNQVPNWTTEAERFARSTVADLRAAYARYTGHPGLARLVTELLGTSPRFAQMWSDHEVEVRRAHRKSVVHPEAGPLEFTCQVLHIADTDQRMIIYCADPGSHTAEVFTAWSDRAPITH</sequence>
<accession>A0A3M2KUI0</accession>
<dbReference type="SMART" id="SM00530">
    <property type="entry name" value="HTH_XRE"/>
    <property type="match status" value="1"/>
</dbReference>
<dbReference type="InterPro" id="IPR010982">
    <property type="entry name" value="Lambda_DNA-bd_dom_sf"/>
</dbReference>
<dbReference type="InterPro" id="IPR001387">
    <property type="entry name" value="Cro/C1-type_HTH"/>
</dbReference>